<dbReference type="PANTHER" id="PTHR23502">
    <property type="entry name" value="MAJOR FACILITATOR SUPERFAMILY"/>
    <property type="match status" value="1"/>
</dbReference>
<organism evidence="10 11">
    <name type="scientific">Aspergillus sydowii CBS 593.65</name>
    <dbReference type="NCBI Taxonomy" id="1036612"/>
    <lineage>
        <taxon>Eukaryota</taxon>
        <taxon>Fungi</taxon>
        <taxon>Dikarya</taxon>
        <taxon>Ascomycota</taxon>
        <taxon>Pezizomycotina</taxon>
        <taxon>Eurotiomycetes</taxon>
        <taxon>Eurotiomycetidae</taxon>
        <taxon>Eurotiales</taxon>
        <taxon>Aspergillaceae</taxon>
        <taxon>Aspergillus</taxon>
        <taxon>Aspergillus subgen. Nidulantes</taxon>
    </lineage>
</organism>
<dbReference type="GO" id="GO:0022857">
    <property type="term" value="F:transmembrane transporter activity"/>
    <property type="evidence" value="ECO:0007669"/>
    <property type="project" value="InterPro"/>
</dbReference>
<evidence type="ECO:0000256" key="1">
    <source>
        <dbReference type="ARBA" id="ARBA00004651"/>
    </source>
</evidence>
<keyword evidence="4 8" id="KW-0812">Transmembrane</keyword>
<feature type="transmembrane region" description="Helical" evidence="8">
    <location>
        <begin position="304"/>
        <end position="330"/>
    </location>
</feature>
<feature type="transmembrane region" description="Helical" evidence="8">
    <location>
        <begin position="109"/>
        <end position="128"/>
    </location>
</feature>
<evidence type="ECO:0000256" key="7">
    <source>
        <dbReference type="ARBA" id="ARBA00038459"/>
    </source>
</evidence>
<feature type="transmembrane region" description="Helical" evidence="8">
    <location>
        <begin position="476"/>
        <end position="498"/>
    </location>
</feature>
<protein>
    <recommendedName>
        <fullName evidence="9">Major facilitator superfamily (MFS) profile domain-containing protein</fullName>
    </recommendedName>
</protein>
<dbReference type="InterPro" id="IPR020846">
    <property type="entry name" value="MFS_dom"/>
</dbReference>
<comment type="subcellular location">
    <subcellularLocation>
        <location evidence="1">Cell membrane</location>
        <topology evidence="1">Multi-pass membrane protein</topology>
    </subcellularLocation>
</comment>
<dbReference type="CDD" id="cd17323">
    <property type="entry name" value="MFS_Tpo1_MDR_like"/>
    <property type="match status" value="1"/>
</dbReference>
<keyword evidence="2" id="KW-0813">Transport</keyword>
<dbReference type="Proteomes" id="UP000184356">
    <property type="component" value="Unassembled WGS sequence"/>
</dbReference>
<feature type="transmembrane region" description="Helical" evidence="8">
    <location>
        <begin position="226"/>
        <end position="248"/>
    </location>
</feature>
<keyword evidence="6 8" id="KW-0472">Membrane</keyword>
<keyword evidence="3" id="KW-1003">Cell membrane</keyword>
<feature type="transmembrane region" description="Helical" evidence="8">
    <location>
        <begin position="439"/>
        <end position="464"/>
    </location>
</feature>
<sequence length="525" mass="56618">MGVTAADVQTNGVADYAQLTLPRRPWRLNVTQFQRIVEHPYRGSGTPDDPYIVEWLQNDPENPKDYSPALRWSVTALIAIKTLGVALASSAYSGAIGSLLADFQCSQEVIILGLSLMVLGYAVGPLLWAPISESVGRRNIFLISYAGYTAFTAGCCGAQNIWTLIILRFFTGLFGSSALCIPGGQIADMFSAETRGLGIGAFCLAPFIGPALGPIIGGFLGEAGGWRWVMGLLAIFGAVMTLLAFIFMPETYSPALLRARATRLSQATSKVYLTAQDAENPTTFEELVKHALFRPWVLLFREPIVLSLTVYMSAIYGTLYLCFSAFPIVFQEKRGWSAGIGGLGFTGVLAGLAAGILIICWDNGRYVRIYRATNGFAPPECRLPAVIGGGIAIVIGLAWFAATDAPNIHWIVPILAGVPFGAGFVLVFICCANYLIDAYVIFAASVLAANSVMRSVFACVFPLFTTYMFNDIGIHWGVAVPGFIALACLPFPVLFYIYGAKIRARCKYAALAAQHLEKTKQTSGH</sequence>
<dbReference type="FunFam" id="1.20.1250.20:FF:000011">
    <property type="entry name" value="MFS multidrug transporter, putative"/>
    <property type="match status" value="1"/>
</dbReference>
<dbReference type="RefSeq" id="XP_040701436.1">
    <property type="nucleotide sequence ID" value="XM_040842344.1"/>
</dbReference>
<dbReference type="Gene3D" id="1.20.1250.20">
    <property type="entry name" value="MFS general substrate transporter like domains"/>
    <property type="match status" value="1"/>
</dbReference>
<proteinExistence type="inferred from homology"/>
<feature type="transmembrane region" description="Helical" evidence="8">
    <location>
        <begin position="382"/>
        <end position="402"/>
    </location>
</feature>
<evidence type="ECO:0000256" key="3">
    <source>
        <dbReference type="ARBA" id="ARBA00022475"/>
    </source>
</evidence>
<feature type="transmembrane region" description="Helical" evidence="8">
    <location>
        <begin position="199"/>
        <end position="220"/>
    </location>
</feature>
<dbReference type="GeneID" id="63758417"/>
<dbReference type="PROSITE" id="PS50850">
    <property type="entry name" value="MFS"/>
    <property type="match status" value="1"/>
</dbReference>
<evidence type="ECO:0000256" key="4">
    <source>
        <dbReference type="ARBA" id="ARBA00022692"/>
    </source>
</evidence>
<dbReference type="STRING" id="1036612.A0A1L9TDW2"/>
<name>A0A1L9TDW2_9EURO</name>
<dbReference type="OrthoDB" id="446368at2759"/>
<comment type="similarity">
    <text evidence="7">Belongs to the major facilitator superfamily. DHA1 family. Polyamines/proton antiporter (TC 2.A.1.2.16) subfamily.</text>
</comment>
<dbReference type="PANTHER" id="PTHR23502:SF186">
    <property type="entry name" value="MAJOR FACILITATOR SUPERFAMILY (MFS) PROFILE DOMAIN-CONTAINING PROTEIN"/>
    <property type="match status" value="1"/>
</dbReference>
<evidence type="ECO:0000259" key="9">
    <source>
        <dbReference type="PROSITE" id="PS50850"/>
    </source>
</evidence>
<feature type="transmembrane region" description="Helical" evidence="8">
    <location>
        <begin position="408"/>
        <end position="432"/>
    </location>
</feature>
<evidence type="ECO:0000256" key="5">
    <source>
        <dbReference type="ARBA" id="ARBA00022989"/>
    </source>
</evidence>
<feature type="transmembrane region" description="Helical" evidence="8">
    <location>
        <begin position="74"/>
        <end position="97"/>
    </location>
</feature>
<reference evidence="11" key="1">
    <citation type="journal article" date="2017" name="Genome Biol.">
        <title>Comparative genomics reveals high biological diversity and specific adaptations in the industrially and medically important fungal genus Aspergillus.</title>
        <authorList>
            <person name="de Vries R.P."/>
            <person name="Riley R."/>
            <person name="Wiebenga A."/>
            <person name="Aguilar-Osorio G."/>
            <person name="Amillis S."/>
            <person name="Uchima C.A."/>
            <person name="Anderluh G."/>
            <person name="Asadollahi M."/>
            <person name="Askin M."/>
            <person name="Barry K."/>
            <person name="Battaglia E."/>
            <person name="Bayram O."/>
            <person name="Benocci T."/>
            <person name="Braus-Stromeyer S.A."/>
            <person name="Caldana C."/>
            <person name="Canovas D."/>
            <person name="Cerqueira G.C."/>
            <person name="Chen F."/>
            <person name="Chen W."/>
            <person name="Choi C."/>
            <person name="Clum A."/>
            <person name="Dos Santos R.A."/>
            <person name="Damasio A.R."/>
            <person name="Diallinas G."/>
            <person name="Emri T."/>
            <person name="Fekete E."/>
            <person name="Flipphi M."/>
            <person name="Freyberg S."/>
            <person name="Gallo A."/>
            <person name="Gournas C."/>
            <person name="Habgood R."/>
            <person name="Hainaut M."/>
            <person name="Harispe M.L."/>
            <person name="Henrissat B."/>
            <person name="Hilden K.S."/>
            <person name="Hope R."/>
            <person name="Hossain A."/>
            <person name="Karabika E."/>
            <person name="Karaffa L."/>
            <person name="Karanyi Z."/>
            <person name="Krasevec N."/>
            <person name="Kuo A."/>
            <person name="Kusch H."/>
            <person name="LaButti K."/>
            <person name="Lagendijk E.L."/>
            <person name="Lapidus A."/>
            <person name="Levasseur A."/>
            <person name="Lindquist E."/>
            <person name="Lipzen A."/>
            <person name="Logrieco A.F."/>
            <person name="MacCabe A."/>
            <person name="Maekelae M.R."/>
            <person name="Malavazi I."/>
            <person name="Melin P."/>
            <person name="Meyer V."/>
            <person name="Mielnichuk N."/>
            <person name="Miskei M."/>
            <person name="Molnar A.P."/>
            <person name="Mule G."/>
            <person name="Ngan C.Y."/>
            <person name="Orejas M."/>
            <person name="Orosz E."/>
            <person name="Ouedraogo J.P."/>
            <person name="Overkamp K.M."/>
            <person name="Park H.-S."/>
            <person name="Perrone G."/>
            <person name="Piumi F."/>
            <person name="Punt P.J."/>
            <person name="Ram A.F."/>
            <person name="Ramon A."/>
            <person name="Rauscher S."/>
            <person name="Record E."/>
            <person name="Riano-Pachon D.M."/>
            <person name="Robert V."/>
            <person name="Roehrig J."/>
            <person name="Ruller R."/>
            <person name="Salamov A."/>
            <person name="Salih N.S."/>
            <person name="Samson R.A."/>
            <person name="Sandor E."/>
            <person name="Sanguinetti M."/>
            <person name="Schuetze T."/>
            <person name="Sepcic K."/>
            <person name="Shelest E."/>
            <person name="Sherlock G."/>
            <person name="Sophianopoulou V."/>
            <person name="Squina F.M."/>
            <person name="Sun H."/>
            <person name="Susca A."/>
            <person name="Todd R.B."/>
            <person name="Tsang A."/>
            <person name="Unkles S.E."/>
            <person name="van de Wiele N."/>
            <person name="van Rossen-Uffink D."/>
            <person name="Oliveira J.V."/>
            <person name="Vesth T.C."/>
            <person name="Visser J."/>
            <person name="Yu J.-H."/>
            <person name="Zhou M."/>
            <person name="Andersen M.R."/>
            <person name="Archer D.B."/>
            <person name="Baker S.E."/>
            <person name="Benoit I."/>
            <person name="Brakhage A.A."/>
            <person name="Braus G.H."/>
            <person name="Fischer R."/>
            <person name="Frisvad J.C."/>
            <person name="Goldman G.H."/>
            <person name="Houbraken J."/>
            <person name="Oakley B."/>
            <person name="Pocsi I."/>
            <person name="Scazzocchio C."/>
            <person name="Seiboth B."/>
            <person name="vanKuyk P.A."/>
            <person name="Wortman J."/>
            <person name="Dyer P.S."/>
            <person name="Grigoriev I.V."/>
        </authorList>
    </citation>
    <scope>NUCLEOTIDE SEQUENCE [LARGE SCALE GENOMIC DNA]</scope>
    <source>
        <strain evidence="11">CBS 593.65</strain>
    </source>
</reference>
<accession>A0A1L9TDW2</accession>
<dbReference type="GO" id="GO:0005886">
    <property type="term" value="C:plasma membrane"/>
    <property type="evidence" value="ECO:0007669"/>
    <property type="project" value="UniProtKB-SubCell"/>
</dbReference>
<dbReference type="VEuPathDB" id="FungiDB:ASPSYDRAFT_154160"/>
<dbReference type="Pfam" id="PF07690">
    <property type="entry name" value="MFS_1"/>
    <property type="match status" value="1"/>
</dbReference>
<evidence type="ECO:0000313" key="10">
    <source>
        <dbReference type="EMBL" id="OJJ57630.1"/>
    </source>
</evidence>
<dbReference type="InterPro" id="IPR036259">
    <property type="entry name" value="MFS_trans_sf"/>
</dbReference>
<evidence type="ECO:0000256" key="6">
    <source>
        <dbReference type="ARBA" id="ARBA00023136"/>
    </source>
</evidence>
<dbReference type="SUPFAM" id="SSF103473">
    <property type="entry name" value="MFS general substrate transporter"/>
    <property type="match status" value="1"/>
</dbReference>
<evidence type="ECO:0000256" key="2">
    <source>
        <dbReference type="ARBA" id="ARBA00022448"/>
    </source>
</evidence>
<evidence type="ECO:0000313" key="11">
    <source>
        <dbReference type="Proteomes" id="UP000184356"/>
    </source>
</evidence>
<feature type="transmembrane region" description="Helical" evidence="8">
    <location>
        <begin position="140"/>
        <end position="161"/>
    </location>
</feature>
<dbReference type="AlphaFoldDB" id="A0A1L9TDW2"/>
<keyword evidence="5 8" id="KW-1133">Transmembrane helix</keyword>
<feature type="transmembrane region" description="Helical" evidence="8">
    <location>
        <begin position="167"/>
        <end position="187"/>
    </location>
</feature>
<evidence type="ECO:0000256" key="8">
    <source>
        <dbReference type="SAM" id="Phobius"/>
    </source>
</evidence>
<feature type="domain" description="Major facilitator superfamily (MFS) profile" evidence="9">
    <location>
        <begin position="74"/>
        <end position="505"/>
    </location>
</feature>
<gene>
    <name evidence="10" type="ORF">ASPSYDRAFT_154160</name>
</gene>
<dbReference type="EMBL" id="KV878588">
    <property type="protein sequence ID" value="OJJ57630.1"/>
    <property type="molecule type" value="Genomic_DNA"/>
</dbReference>
<keyword evidence="11" id="KW-1185">Reference proteome</keyword>
<feature type="transmembrane region" description="Helical" evidence="8">
    <location>
        <begin position="336"/>
        <end position="361"/>
    </location>
</feature>
<dbReference type="InterPro" id="IPR011701">
    <property type="entry name" value="MFS"/>
</dbReference>